<dbReference type="Pfam" id="PF07295">
    <property type="entry name" value="DUF1451"/>
    <property type="match status" value="1"/>
</dbReference>
<dbReference type="InterPro" id="IPR004439">
    <property type="entry name" value="Isocitrate_DH_NADP_dimer_prok"/>
</dbReference>
<dbReference type="InterPro" id="IPR009912">
    <property type="entry name" value="DUF1451"/>
</dbReference>
<keyword evidence="4 17" id="KW-0329">Glyoxylate bypass</keyword>
<comment type="catalytic activity">
    <reaction evidence="11">
        <text>D-threo-isocitrate + NADP(+) = 2-oxoglutarate + CO2 + NADPH</text>
        <dbReference type="Rhea" id="RHEA:19629"/>
        <dbReference type="ChEBI" id="CHEBI:15562"/>
        <dbReference type="ChEBI" id="CHEBI:16526"/>
        <dbReference type="ChEBI" id="CHEBI:16810"/>
        <dbReference type="ChEBI" id="CHEBI:57783"/>
        <dbReference type="ChEBI" id="CHEBI:58349"/>
        <dbReference type="EC" id="1.1.1.42"/>
    </reaction>
</comment>
<feature type="binding site" evidence="13">
    <location>
        <position position="353"/>
    </location>
    <ligand>
        <name>NADP(+)</name>
        <dbReference type="ChEBI" id="CHEBI:58349"/>
    </ligand>
</feature>
<keyword evidence="7 14" id="KW-0460">Magnesium</keyword>
<dbReference type="GO" id="GO:0051287">
    <property type="term" value="F:NAD binding"/>
    <property type="evidence" value="ECO:0007669"/>
    <property type="project" value="InterPro"/>
</dbReference>
<keyword evidence="20" id="KW-1185">Reference proteome</keyword>
<dbReference type="SUPFAM" id="SSF53659">
    <property type="entry name" value="Isocitrate/Isopropylmalate dehydrogenase-like"/>
    <property type="match status" value="1"/>
</dbReference>
<evidence type="ECO:0000256" key="6">
    <source>
        <dbReference type="ARBA" id="ARBA00022723"/>
    </source>
</evidence>
<feature type="binding site" evidence="12">
    <location>
        <position position="157"/>
    </location>
    <ligand>
        <name>D-threo-isocitrate</name>
        <dbReference type="ChEBI" id="CHEBI:15562"/>
    </ligand>
</feature>
<evidence type="ECO:0000256" key="15">
    <source>
        <dbReference type="PIRSR" id="PIRSR604439-4"/>
    </source>
</evidence>
<feature type="binding site" evidence="12">
    <location>
        <position position="117"/>
    </location>
    <ligand>
        <name>D-threo-isocitrate</name>
        <dbReference type="ChEBI" id="CHEBI:15562"/>
    </ligand>
</feature>
<feature type="binding site" evidence="13">
    <location>
        <position position="108"/>
    </location>
    <ligand>
        <name>NADP(+)</name>
        <dbReference type="ChEBI" id="CHEBI:58349"/>
    </ligand>
</feature>
<comment type="cofactor">
    <cofactor evidence="1">
        <name>Mn(2+)</name>
        <dbReference type="ChEBI" id="CHEBI:29035"/>
    </cofactor>
</comment>
<sequence>MVLKHICAPENGEKITMGDDGKLNVPDQPIVTFIEGDGIGPDIWKATRAMLDAAVEKAYAGSRKISWMEVYAGEKAWNLYGQSDDAWLPKESLDAMTEYLVGLKGPLTTPIGGGMGSLNVAIRQVMDLYVCLRPVKHFTGVPSPVKRPEDVDMVIFRENTEDIYAGIEWPAGSDDVKKVIDFLQNEMGVSKIRFPESSGIGVKPVSQEGTARLVRAAIQYAIDNELKSVTLVHKGNIMKYTEGAFRNWGYEIAKNEFGAVEIDGGPWCKLPNGIVIKDAIADIALQQVLTRPTEFDVIATLNLNGDYLSDALAAQVGGIGIAPGANINYTSGHAIFEATHGTAPKYAGKDMVNPSSMTLSGEMMLRYLGWTEAADLVLKGINGAIAAKTVTYDFHRLMEGATKLSTSEFGDAVIAHMGDAEHTGDEVADQYDQLAERFKELFESGAEKSSEFAATAMEKARQQLTAAGAFSEEQGKNLKVFLERDFSQMAQTMRDGAKEKLNPSRVSVGALSSLYALLNAAGLALSSVAVRTQKALSCRSGEITSAGTLTCISCDHELHFKKTGRVPPCPKCHATEFRKSY</sequence>
<dbReference type="EMBL" id="AATS01000002">
    <property type="protein sequence ID" value="EAU55590.1"/>
    <property type="molecule type" value="Genomic_DNA"/>
</dbReference>
<reference evidence="19 20" key="1">
    <citation type="submission" date="2006-09" db="EMBL/GenBank/DDBJ databases">
        <authorList>
            <person name="Emerson D."/>
            <person name="Ferriera S."/>
            <person name="Johnson J."/>
            <person name="Kravitz S."/>
            <person name="Halpern A."/>
            <person name="Remington K."/>
            <person name="Beeson K."/>
            <person name="Tran B."/>
            <person name="Rogers Y.-H."/>
            <person name="Friedman R."/>
            <person name="Venter J.C."/>
        </authorList>
    </citation>
    <scope>NUCLEOTIDE SEQUENCE [LARGE SCALE GENOMIC DNA]</scope>
    <source>
        <strain evidence="19 20">PV-1</strain>
    </source>
</reference>
<dbReference type="InterPro" id="IPR019818">
    <property type="entry name" value="IsoCit/isopropylmalate_DH_CS"/>
</dbReference>
<evidence type="ECO:0000256" key="13">
    <source>
        <dbReference type="PIRSR" id="PIRSR604439-2"/>
    </source>
</evidence>
<keyword evidence="9" id="KW-0560">Oxidoreductase</keyword>
<dbReference type="PANTHER" id="PTHR43504:SF1">
    <property type="entry name" value="ISOCITRATE DEHYDROGENASE [NADP]"/>
    <property type="match status" value="1"/>
</dbReference>
<evidence type="ECO:0000256" key="3">
    <source>
        <dbReference type="ARBA" id="ARBA00011738"/>
    </source>
</evidence>
<dbReference type="InterPro" id="IPR024084">
    <property type="entry name" value="IsoPropMal-DH-like_dom"/>
</dbReference>
<feature type="modified residue" description="N6-succinyllysine" evidence="16">
    <location>
        <position position="104"/>
    </location>
</feature>
<evidence type="ECO:0000256" key="16">
    <source>
        <dbReference type="PIRSR" id="PIRSR604439-5"/>
    </source>
</evidence>
<evidence type="ECO:0000256" key="14">
    <source>
        <dbReference type="PIRSR" id="PIRSR604439-3"/>
    </source>
</evidence>
<dbReference type="GO" id="GO:0004450">
    <property type="term" value="F:isocitrate dehydrogenase (NADP+) activity"/>
    <property type="evidence" value="ECO:0007669"/>
    <property type="project" value="UniProtKB-UniRule"/>
</dbReference>
<keyword evidence="5 17" id="KW-0816">Tricarboxylic acid cycle</keyword>
<dbReference type="GO" id="GO:0000287">
    <property type="term" value="F:magnesium ion binding"/>
    <property type="evidence" value="ECO:0007669"/>
    <property type="project" value="InterPro"/>
</dbReference>
<dbReference type="RefSeq" id="WP_009850609.1">
    <property type="nucleotide sequence ID" value="NZ_DS022295.1"/>
</dbReference>
<evidence type="ECO:0000256" key="11">
    <source>
        <dbReference type="ARBA" id="ARBA00023554"/>
    </source>
</evidence>
<organism evidence="19 20">
    <name type="scientific">Mariprofundus ferrooxydans PV-1</name>
    <dbReference type="NCBI Taxonomy" id="314345"/>
    <lineage>
        <taxon>Bacteria</taxon>
        <taxon>Pseudomonadati</taxon>
        <taxon>Pseudomonadota</taxon>
        <taxon>Candidatius Mariprofundia</taxon>
        <taxon>Mariprofundales</taxon>
        <taxon>Mariprofundaceae</taxon>
        <taxon>Mariprofundus</taxon>
    </lineage>
</organism>
<dbReference type="PANTHER" id="PTHR43504">
    <property type="entry name" value="ISOCITRATE DEHYDROGENASE [NADP]"/>
    <property type="match status" value="1"/>
</dbReference>
<dbReference type="GO" id="GO:0006099">
    <property type="term" value="P:tricarboxylic acid cycle"/>
    <property type="evidence" value="ECO:0007669"/>
    <property type="project" value="UniProtKB-UniRule"/>
</dbReference>
<comment type="similarity">
    <text evidence="2">Belongs to the isocitrate and isopropylmalate dehydrogenases family.</text>
</comment>
<evidence type="ECO:0000256" key="12">
    <source>
        <dbReference type="PIRSR" id="PIRSR604439-1"/>
    </source>
</evidence>
<feature type="modified residue" description="Phosphoserine" evidence="16">
    <location>
        <position position="117"/>
    </location>
</feature>
<evidence type="ECO:0000256" key="7">
    <source>
        <dbReference type="ARBA" id="ARBA00022842"/>
    </source>
</evidence>
<dbReference type="FunCoup" id="Q0F2G0">
    <property type="interactions" value="428"/>
</dbReference>
<evidence type="ECO:0000256" key="5">
    <source>
        <dbReference type="ARBA" id="ARBA00022532"/>
    </source>
</evidence>
<comment type="caution">
    <text evidence="19">The sequence shown here is derived from an EMBL/GenBank/DDBJ whole genome shotgun (WGS) entry which is preliminary data.</text>
</comment>
<dbReference type="PROSITE" id="PS00470">
    <property type="entry name" value="IDH_IMDH"/>
    <property type="match status" value="1"/>
</dbReference>
<feature type="binding site" evidence="13">
    <location>
        <position position="396"/>
    </location>
    <ligand>
        <name>NADP(+)</name>
        <dbReference type="ChEBI" id="CHEBI:58349"/>
    </ligand>
</feature>
<dbReference type="eggNOG" id="COG0538">
    <property type="taxonomic scope" value="Bacteria"/>
</dbReference>
<dbReference type="Proteomes" id="UP000005297">
    <property type="component" value="Unassembled WGS sequence"/>
</dbReference>
<evidence type="ECO:0000256" key="10">
    <source>
        <dbReference type="ARBA" id="ARBA00023211"/>
    </source>
</evidence>
<feature type="modified residue" description="N6-acetyllysine" evidence="16">
    <location>
        <position position="146"/>
    </location>
</feature>
<dbReference type="SMART" id="SM01329">
    <property type="entry name" value="Iso_dh"/>
    <property type="match status" value="1"/>
</dbReference>
<evidence type="ECO:0000256" key="1">
    <source>
        <dbReference type="ARBA" id="ARBA00001936"/>
    </source>
</evidence>
<feature type="binding site" evidence="13">
    <location>
        <position position="392"/>
    </location>
    <ligand>
        <name>NADP(+)</name>
        <dbReference type="ChEBI" id="CHEBI:58349"/>
    </ligand>
</feature>
<feature type="binding site" evidence="12">
    <location>
        <position position="123"/>
    </location>
    <ligand>
        <name>D-threo-isocitrate</name>
        <dbReference type="ChEBI" id="CHEBI:15562"/>
    </ligand>
</feature>
<feature type="binding site" evidence="13">
    <location>
        <begin position="340"/>
        <end position="346"/>
    </location>
    <ligand>
        <name>NADP(+)</name>
        <dbReference type="ChEBI" id="CHEBI:58349"/>
    </ligand>
</feature>
<dbReference type="GO" id="GO:0006097">
    <property type="term" value="P:glyoxylate cycle"/>
    <property type="evidence" value="ECO:0007669"/>
    <property type="project" value="UniProtKB-KW"/>
</dbReference>
<accession>Q0F2G0</accession>
<dbReference type="NCBIfam" id="TIGR00183">
    <property type="entry name" value="prok_nadp_idh"/>
    <property type="match status" value="1"/>
</dbReference>
<keyword evidence="8 13" id="KW-0521">NADP</keyword>
<comment type="cofactor">
    <cofactor evidence="14">
        <name>Mg(2+)</name>
        <dbReference type="ChEBI" id="CHEBI:18420"/>
    </cofactor>
    <cofactor evidence="14">
        <name>Mn(2+)</name>
        <dbReference type="ChEBI" id="CHEBI:29035"/>
    </cofactor>
    <text evidence="14">Binds 1 Mg(2+) or Mn(2+) ion per subunit.</text>
</comment>
<dbReference type="Pfam" id="PF00180">
    <property type="entry name" value="Iso_dh"/>
    <property type="match status" value="1"/>
</dbReference>
<feature type="binding site" evidence="12">
    <location>
        <position position="133"/>
    </location>
    <ligand>
        <name>D-threo-isocitrate</name>
        <dbReference type="ChEBI" id="CHEBI:15562"/>
    </ligand>
</feature>
<comment type="subunit">
    <text evidence="3">Homodimer.</text>
</comment>
<feature type="site" description="Critical for catalysis" evidence="15">
    <location>
        <position position="234"/>
    </location>
</feature>
<evidence type="ECO:0000256" key="8">
    <source>
        <dbReference type="ARBA" id="ARBA00022857"/>
    </source>
</evidence>
<name>Q0F2G0_9PROT</name>
<evidence type="ECO:0000259" key="18">
    <source>
        <dbReference type="SMART" id="SM01329"/>
    </source>
</evidence>
<keyword evidence="6 17" id="KW-0479">Metal-binding</keyword>
<dbReference type="OrthoDB" id="5287711at2"/>
<dbReference type="HOGENOM" id="CLU_031953_7_1_0"/>
<gene>
    <name evidence="19" type="ORF">SPV1_01542</name>
</gene>
<dbReference type="STRING" id="314344.AL013_01495"/>
<evidence type="ECO:0000313" key="20">
    <source>
        <dbReference type="Proteomes" id="UP000005297"/>
    </source>
</evidence>
<dbReference type="EC" id="1.1.1.42" evidence="17"/>
<evidence type="ECO:0000256" key="9">
    <source>
        <dbReference type="ARBA" id="ARBA00023002"/>
    </source>
</evidence>
<feature type="domain" description="Isopropylmalate dehydrogenase-like" evidence="18">
    <location>
        <begin position="30"/>
        <end position="413"/>
    </location>
</feature>
<dbReference type="Gene3D" id="3.40.718.10">
    <property type="entry name" value="Isopropylmalate Dehydrogenase"/>
    <property type="match status" value="1"/>
</dbReference>
<dbReference type="AlphaFoldDB" id="Q0F2G0"/>
<protein>
    <recommendedName>
        <fullName evidence="17">Isocitrate dehydrogenase [NADP]</fullName>
        <ecNumber evidence="17">1.1.1.42</ecNumber>
    </recommendedName>
</protein>
<dbReference type="NCBIfam" id="NF005425">
    <property type="entry name" value="PRK07006.1"/>
    <property type="match status" value="1"/>
</dbReference>
<evidence type="ECO:0000256" key="4">
    <source>
        <dbReference type="ARBA" id="ARBA00022435"/>
    </source>
</evidence>
<keyword evidence="10 14" id="KW-0464">Manganese</keyword>
<evidence type="ECO:0000313" key="19">
    <source>
        <dbReference type="EMBL" id="EAU55590.1"/>
    </source>
</evidence>
<dbReference type="InParanoid" id="Q0F2G0"/>
<feature type="binding site" evidence="12">
    <location>
        <position position="119"/>
    </location>
    <ligand>
        <name>D-threo-isocitrate</name>
        <dbReference type="ChEBI" id="CHEBI:15562"/>
    </ligand>
</feature>
<feature type="binding site" evidence="14">
    <location>
        <position position="306"/>
    </location>
    <ligand>
        <name>Mg(2+)</name>
        <dbReference type="ChEBI" id="CHEBI:18420"/>
    </ligand>
</feature>
<evidence type="ECO:0000256" key="2">
    <source>
        <dbReference type="ARBA" id="ARBA00007769"/>
    </source>
</evidence>
<proteinExistence type="inferred from homology"/>
<feature type="site" description="Critical for catalysis" evidence="15">
    <location>
        <position position="164"/>
    </location>
</feature>
<evidence type="ECO:0000256" key="17">
    <source>
        <dbReference type="RuleBase" id="RU004446"/>
    </source>
</evidence>